<keyword evidence="2" id="KW-1185">Reference proteome</keyword>
<evidence type="ECO:0000313" key="1">
    <source>
        <dbReference type="EMBL" id="CAJ2512854.1"/>
    </source>
</evidence>
<name>A0AAI8VY38_9PEZI</name>
<organism evidence="1 2">
    <name type="scientific">Anthostomella pinea</name>
    <dbReference type="NCBI Taxonomy" id="933095"/>
    <lineage>
        <taxon>Eukaryota</taxon>
        <taxon>Fungi</taxon>
        <taxon>Dikarya</taxon>
        <taxon>Ascomycota</taxon>
        <taxon>Pezizomycotina</taxon>
        <taxon>Sordariomycetes</taxon>
        <taxon>Xylariomycetidae</taxon>
        <taxon>Xylariales</taxon>
        <taxon>Xylariaceae</taxon>
        <taxon>Anthostomella</taxon>
    </lineage>
</organism>
<gene>
    <name evidence="1" type="ORF">KHLLAP_LOCUS13322</name>
</gene>
<sequence>MDEQSGEAFIFDVSDAWDARNILYSLPFNRRNTVYDDVTALCNMFFPKELRDRMHALHESDEAKCLTCDVDFDRKSNSNDGNWDDEE</sequence>
<dbReference type="AlphaFoldDB" id="A0AAI8VY38"/>
<dbReference type="Proteomes" id="UP001295740">
    <property type="component" value="Unassembled WGS sequence"/>
</dbReference>
<dbReference type="EMBL" id="CAUWAG010000020">
    <property type="protein sequence ID" value="CAJ2512854.1"/>
    <property type="molecule type" value="Genomic_DNA"/>
</dbReference>
<proteinExistence type="predicted"/>
<protein>
    <submittedName>
        <fullName evidence="1">Uu.00g009730.m01.CDS01</fullName>
    </submittedName>
</protein>
<comment type="caution">
    <text evidence="1">The sequence shown here is derived from an EMBL/GenBank/DDBJ whole genome shotgun (WGS) entry which is preliminary data.</text>
</comment>
<evidence type="ECO:0000313" key="2">
    <source>
        <dbReference type="Proteomes" id="UP001295740"/>
    </source>
</evidence>
<reference evidence="1" key="1">
    <citation type="submission" date="2023-10" db="EMBL/GenBank/DDBJ databases">
        <authorList>
            <person name="Hackl T."/>
        </authorList>
    </citation>
    <scope>NUCLEOTIDE SEQUENCE</scope>
</reference>
<accession>A0AAI8VY38</accession>